<dbReference type="AlphaFoldDB" id="A0AAW2H1A6"/>
<dbReference type="EMBL" id="JADYXP020000001">
    <property type="protein sequence ID" value="KAL0133343.1"/>
    <property type="molecule type" value="Genomic_DNA"/>
</dbReference>
<evidence type="ECO:0000313" key="2">
    <source>
        <dbReference type="Proteomes" id="UP001430953"/>
    </source>
</evidence>
<accession>A0AAW2H1A6</accession>
<gene>
    <name evidence="1" type="ORF">PUN28_000826</name>
</gene>
<name>A0AAW2H1A6_9HYME</name>
<organism evidence="1 2">
    <name type="scientific">Cardiocondyla obscurior</name>
    <dbReference type="NCBI Taxonomy" id="286306"/>
    <lineage>
        <taxon>Eukaryota</taxon>
        <taxon>Metazoa</taxon>
        <taxon>Ecdysozoa</taxon>
        <taxon>Arthropoda</taxon>
        <taxon>Hexapoda</taxon>
        <taxon>Insecta</taxon>
        <taxon>Pterygota</taxon>
        <taxon>Neoptera</taxon>
        <taxon>Endopterygota</taxon>
        <taxon>Hymenoptera</taxon>
        <taxon>Apocrita</taxon>
        <taxon>Aculeata</taxon>
        <taxon>Formicoidea</taxon>
        <taxon>Formicidae</taxon>
        <taxon>Myrmicinae</taxon>
        <taxon>Cardiocondyla</taxon>
    </lineage>
</organism>
<keyword evidence="2" id="KW-1185">Reference proteome</keyword>
<dbReference type="Proteomes" id="UP001430953">
    <property type="component" value="Unassembled WGS sequence"/>
</dbReference>
<proteinExistence type="predicted"/>
<protein>
    <submittedName>
        <fullName evidence="1">Uncharacterized protein</fullName>
    </submittedName>
</protein>
<comment type="caution">
    <text evidence="1">The sequence shown here is derived from an EMBL/GenBank/DDBJ whole genome shotgun (WGS) entry which is preliminary data.</text>
</comment>
<sequence>MKEYNVYILIKYVFYCKSVNNLFPTKTSFHLLQHVLITVSLYPEARTCELTAASEFGNHHCHPPFEFFPT</sequence>
<reference evidence="1 2" key="1">
    <citation type="submission" date="2023-03" db="EMBL/GenBank/DDBJ databases">
        <title>High recombination rates correlate with genetic variation in Cardiocondyla obscurior ants.</title>
        <authorList>
            <person name="Errbii M."/>
        </authorList>
    </citation>
    <scope>NUCLEOTIDE SEQUENCE [LARGE SCALE GENOMIC DNA]</scope>
    <source>
        <strain evidence="1">Alpha-2009</strain>
        <tissue evidence="1">Whole body</tissue>
    </source>
</reference>
<evidence type="ECO:0000313" key="1">
    <source>
        <dbReference type="EMBL" id="KAL0133343.1"/>
    </source>
</evidence>